<dbReference type="eggNOG" id="COG0657">
    <property type="taxonomic scope" value="Bacteria"/>
</dbReference>
<sequence>MRLRLADLADPRLDAFAAESRAHHATTNGARGPADLDGLRAMRAQIAARPSVADPAARTSTIDGVPVRILEPSSGLSRGVYLALHGGGFYLGSAVRNDPRHRDLAESLDVTVVAPDYRLAPEHPWPAAGDDCETVARWLIDHAGAEFGTDRLIIGGASAGATLALTTLLRLRNHDLSGEYRGAVLTFGTYDISGRTPMGRAIDDEYFIEAYVGHVDDRSHPDISPVFADLRGLPPALLTVGADDVVLEHSLVLAARLTAARSDVTLNVYPDAPHAFTGAPTAMASAAWDDMYRWIDGLL</sequence>
<evidence type="ECO:0000256" key="2">
    <source>
        <dbReference type="ARBA" id="ARBA00022801"/>
    </source>
</evidence>
<dbReference type="InterPro" id="IPR013094">
    <property type="entry name" value="AB_hydrolase_3"/>
</dbReference>
<feature type="domain" description="Alpha/beta hydrolase fold-3" evidence="3">
    <location>
        <begin position="82"/>
        <end position="277"/>
    </location>
</feature>
<dbReference type="RefSeq" id="WP_008376462.1">
    <property type="nucleotide sequence ID" value="NZ_BAOP01000003.1"/>
</dbReference>
<reference evidence="4 5" key="1">
    <citation type="submission" date="2013-02" db="EMBL/GenBank/DDBJ databases">
        <title>Whole genome shotgun sequence of Gordonia malaquae NBRC 108250.</title>
        <authorList>
            <person name="Yoshida I."/>
            <person name="Hosoyama A."/>
            <person name="Tsuchikane K."/>
            <person name="Ando Y."/>
            <person name="Baba S."/>
            <person name="Ohji S."/>
            <person name="Hamada M."/>
            <person name="Tamura T."/>
            <person name="Yamazoe A."/>
            <person name="Yamazaki S."/>
            <person name="Fujita N."/>
        </authorList>
    </citation>
    <scope>NUCLEOTIDE SEQUENCE [LARGE SCALE GENOMIC DNA]</scope>
    <source>
        <strain evidence="4 5">NBRC 108250</strain>
    </source>
</reference>
<keyword evidence="5" id="KW-1185">Reference proteome</keyword>
<proteinExistence type="inferred from homology"/>
<dbReference type="InterPro" id="IPR050300">
    <property type="entry name" value="GDXG_lipolytic_enzyme"/>
</dbReference>
<accession>M3VA22</accession>
<comment type="similarity">
    <text evidence="1">Belongs to the 'GDXG' lipolytic enzyme family.</text>
</comment>
<dbReference type="PANTHER" id="PTHR48081:SF30">
    <property type="entry name" value="ACETYL-HYDROLASE LIPR-RELATED"/>
    <property type="match status" value="1"/>
</dbReference>
<dbReference type="OrthoDB" id="3181909at2"/>
<dbReference type="GO" id="GO:0004806">
    <property type="term" value="F:triacylglycerol lipase activity"/>
    <property type="evidence" value="ECO:0007669"/>
    <property type="project" value="TreeGrafter"/>
</dbReference>
<dbReference type="PANTHER" id="PTHR48081">
    <property type="entry name" value="AB HYDROLASE SUPERFAMILY PROTEIN C4A8.06C"/>
    <property type="match status" value="1"/>
</dbReference>
<evidence type="ECO:0000313" key="5">
    <source>
        <dbReference type="Proteomes" id="UP000035009"/>
    </source>
</evidence>
<dbReference type="AlphaFoldDB" id="M3VA22"/>
<dbReference type="STRING" id="410332.SAMN04488550_2440"/>
<dbReference type="Pfam" id="PF07859">
    <property type="entry name" value="Abhydrolase_3"/>
    <property type="match status" value="1"/>
</dbReference>
<dbReference type="Proteomes" id="UP000035009">
    <property type="component" value="Unassembled WGS sequence"/>
</dbReference>
<evidence type="ECO:0000256" key="1">
    <source>
        <dbReference type="ARBA" id="ARBA00010515"/>
    </source>
</evidence>
<protein>
    <submittedName>
        <fullName evidence="4">Putative esterase</fullName>
    </submittedName>
</protein>
<dbReference type="EMBL" id="BAOP01000003">
    <property type="protein sequence ID" value="GAC78458.1"/>
    <property type="molecule type" value="Genomic_DNA"/>
</dbReference>
<comment type="caution">
    <text evidence="4">The sequence shown here is derived from an EMBL/GenBank/DDBJ whole genome shotgun (WGS) entry which is preliminary data.</text>
</comment>
<evidence type="ECO:0000259" key="3">
    <source>
        <dbReference type="Pfam" id="PF07859"/>
    </source>
</evidence>
<evidence type="ECO:0000313" key="4">
    <source>
        <dbReference type="EMBL" id="GAC78458.1"/>
    </source>
</evidence>
<name>M3VA22_GORML</name>
<dbReference type="SUPFAM" id="SSF53474">
    <property type="entry name" value="alpha/beta-Hydrolases"/>
    <property type="match status" value="1"/>
</dbReference>
<organism evidence="4 5">
    <name type="scientific">Gordonia malaquae NBRC 108250</name>
    <dbReference type="NCBI Taxonomy" id="1223542"/>
    <lineage>
        <taxon>Bacteria</taxon>
        <taxon>Bacillati</taxon>
        <taxon>Actinomycetota</taxon>
        <taxon>Actinomycetes</taxon>
        <taxon>Mycobacteriales</taxon>
        <taxon>Gordoniaceae</taxon>
        <taxon>Gordonia</taxon>
    </lineage>
</organism>
<keyword evidence="2" id="KW-0378">Hydrolase</keyword>
<gene>
    <name evidence="4" type="ORF">GM1_003_01970</name>
</gene>
<dbReference type="InterPro" id="IPR029058">
    <property type="entry name" value="AB_hydrolase_fold"/>
</dbReference>
<dbReference type="Gene3D" id="3.40.50.1820">
    <property type="entry name" value="alpha/beta hydrolase"/>
    <property type="match status" value="1"/>
</dbReference>